<dbReference type="Pfam" id="PF00639">
    <property type="entry name" value="Rotamase"/>
    <property type="match status" value="1"/>
</dbReference>
<dbReference type="InterPro" id="IPR000297">
    <property type="entry name" value="PPIase_PpiC"/>
</dbReference>
<comment type="catalytic activity">
    <reaction evidence="1">
        <text>[protein]-peptidylproline (omega=180) = [protein]-peptidylproline (omega=0)</text>
        <dbReference type="Rhea" id="RHEA:16237"/>
        <dbReference type="Rhea" id="RHEA-COMP:10747"/>
        <dbReference type="Rhea" id="RHEA-COMP:10748"/>
        <dbReference type="ChEBI" id="CHEBI:83833"/>
        <dbReference type="ChEBI" id="CHEBI:83834"/>
        <dbReference type="EC" id="5.2.1.8"/>
    </reaction>
</comment>
<evidence type="ECO:0000256" key="10">
    <source>
        <dbReference type="SAM" id="SignalP"/>
    </source>
</evidence>
<feature type="chain" id="PRO_5045167110" description="Parvulin-like PPIase" evidence="10">
    <location>
        <begin position="34"/>
        <end position="348"/>
    </location>
</feature>
<feature type="region of interest" description="Disordered" evidence="9">
    <location>
        <begin position="306"/>
        <end position="348"/>
    </location>
</feature>
<evidence type="ECO:0000313" key="13">
    <source>
        <dbReference type="Proteomes" id="UP000681594"/>
    </source>
</evidence>
<dbReference type="SUPFAM" id="SSF109998">
    <property type="entry name" value="Triger factor/SurA peptide-binding domain-like"/>
    <property type="match status" value="1"/>
</dbReference>
<proteinExistence type="inferred from homology"/>
<reference evidence="12 13" key="1">
    <citation type="submission" date="2021-03" db="EMBL/GenBank/DDBJ databases">
        <authorList>
            <person name="So Y."/>
        </authorList>
    </citation>
    <scope>NUCLEOTIDE SEQUENCE [LARGE SCALE GENOMIC DNA]</scope>
    <source>
        <strain evidence="12 13">SSH11</strain>
    </source>
</reference>
<protein>
    <recommendedName>
        <fullName evidence="4">Parvulin-like PPIase</fullName>
        <ecNumber evidence="3">5.2.1.8</ecNumber>
    </recommendedName>
    <alternativeName>
        <fullName evidence="6">Peptidyl-prolyl cis-trans isomerase plp</fullName>
    </alternativeName>
    <alternativeName>
        <fullName evidence="7">Rotamase plp</fullName>
    </alternativeName>
</protein>
<feature type="compositionally biased region" description="Low complexity" evidence="9">
    <location>
        <begin position="332"/>
        <end position="348"/>
    </location>
</feature>
<feature type="region of interest" description="Disordered" evidence="9">
    <location>
        <begin position="41"/>
        <end position="71"/>
    </location>
</feature>
<keyword evidence="5 8" id="KW-0697">Rotamase</keyword>
<dbReference type="PROSITE" id="PS50198">
    <property type="entry name" value="PPIC_PPIASE_2"/>
    <property type="match status" value="1"/>
</dbReference>
<dbReference type="EC" id="5.2.1.8" evidence="3"/>
<keyword evidence="10" id="KW-0732">Signal</keyword>
<name>A0ABS4AAY5_9PROT</name>
<dbReference type="InterPro" id="IPR046357">
    <property type="entry name" value="PPIase_dom_sf"/>
</dbReference>
<evidence type="ECO:0000256" key="3">
    <source>
        <dbReference type="ARBA" id="ARBA00013194"/>
    </source>
</evidence>
<gene>
    <name evidence="12" type="ORF">J8J14_05195</name>
</gene>
<dbReference type="GO" id="GO:0003755">
    <property type="term" value="F:peptidyl-prolyl cis-trans isomerase activity"/>
    <property type="evidence" value="ECO:0007669"/>
    <property type="project" value="UniProtKB-EC"/>
</dbReference>
<evidence type="ECO:0000256" key="4">
    <source>
        <dbReference type="ARBA" id="ARBA00018370"/>
    </source>
</evidence>
<feature type="domain" description="PpiC" evidence="11">
    <location>
        <begin position="178"/>
        <end position="268"/>
    </location>
</feature>
<evidence type="ECO:0000256" key="7">
    <source>
        <dbReference type="ARBA" id="ARBA00031484"/>
    </source>
</evidence>
<dbReference type="EMBL" id="JAGIZB010000004">
    <property type="protein sequence ID" value="MBP0444167.1"/>
    <property type="molecule type" value="Genomic_DNA"/>
</dbReference>
<evidence type="ECO:0000256" key="2">
    <source>
        <dbReference type="ARBA" id="ARBA00007656"/>
    </source>
</evidence>
<comment type="caution">
    <text evidence="12">The sequence shown here is derived from an EMBL/GenBank/DDBJ whole genome shotgun (WGS) entry which is preliminary data.</text>
</comment>
<evidence type="ECO:0000313" key="12">
    <source>
        <dbReference type="EMBL" id="MBP0444167.1"/>
    </source>
</evidence>
<dbReference type="Proteomes" id="UP000681594">
    <property type="component" value="Unassembled WGS sequence"/>
</dbReference>
<organism evidence="12 13">
    <name type="scientific">Pararoseomonas baculiformis</name>
    <dbReference type="NCBI Taxonomy" id="2820812"/>
    <lineage>
        <taxon>Bacteria</taxon>
        <taxon>Pseudomonadati</taxon>
        <taxon>Pseudomonadota</taxon>
        <taxon>Alphaproteobacteria</taxon>
        <taxon>Acetobacterales</taxon>
        <taxon>Acetobacteraceae</taxon>
        <taxon>Pararoseomonas</taxon>
    </lineage>
</organism>
<dbReference type="PANTHER" id="PTHR47245">
    <property type="entry name" value="PEPTIDYLPROLYL ISOMERASE"/>
    <property type="match status" value="1"/>
</dbReference>
<feature type="signal peptide" evidence="10">
    <location>
        <begin position="1"/>
        <end position="33"/>
    </location>
</feature>
<dbReference type="SUPFAM" id="SSF54534">
    <property type="entry name" value="FKBP-like"/>
    <property type="match status" value="1"/>
</dbReference>
<sequence length="348" mass="37456">MLRPLPPRLFPMRSLLLSTVMVPALLSAGLALAQAPSQAQRPAAPAAPASAQPSTPQAAAPQAANPQPADPVVARVEGQEIRLSDVRDAANELPDELRNAPPAMLYPLILDQLVAQKALVARARAENLQNDPEVQRRIARATDQELQQAILRREVAPALSEQALRQRYERESASRQGEEELHARHILVPTEAAAREALAEVRRPGTDFAEVAKRRSTGPGAQQGGDLGFFKKSDMIPEFAEAAFALQPGQISEPVQTQFGWHVIKVEGRRTAPPASFEESQEALRQAAFEEAVNAAVERIRGAARVERFNLDGSPQRPPSLMDGATPPAAQPPAAQSPAASPAPAQRR</sequence>
<evidence type="ECO:0000256" key="1">
    <source>
        <dbReference type="ARBA" id="ARBA00000971"/>
    </source>
</evidence>
<dbReference type="InterPro" id="IPR050245">
    <property type="entry name" value="PrsA_foldase"/>
</dbReference>
<keyword evidence="8 12" id="KW-0413">Isomerase</keyword>
<comment type="similarity">
    <text evidence="2">Belongs to the PpiC/parvulin rotamase family.</text>
</comment>
<dbReference type="Gene3D" id="3.10.50.40">
    <property type="match status" value="1"/>
</dbReference>
<dbReference type="PANTHER" id="PTHR47245:SF2">
    <property type="entry name" value="PEPTIDYL-PROLYL CIS-TRANS ISOMERASE HP_0175-RELATED"/>
    <property type="match status" value="1"/>
</dbReference>
<feature type="compositionally biased region" description="Low complexity" evidence="9">
    <location>
        <begin position="41"/>
        <end position="67"/>
    </location>
</feature>
<evidence type="ECO:0000256" key="5">
    <source>
        <dbReference type="ARBA" id="ARBA00023110"/>
    </source>
</evidence>
<evidence type="ECO:0000256" key="8">
    <source>
        <dbReference type="PROSITE-ProRule" id="PRU00278"/>
    </source>
</evidence>
<evidence type="ECO:0000259" key="11">
    <source>
        <dbReference type="PROSITE" id="PS50198"/>
    </source>
</evidence>
<evidence type="ECO:0000256" key="9">
    <source>
        <dbReference type="SAM" id="MobiDB-lite"/>
    </source>
</evidence>
<evidence type="ECO:0000256" key="6">
    <source>
        <dbReference type="ARBA" id="ARBA00030642"/>
    </source>
</evidence>
<keyword evidence="13" id="KW-1185">Reference proteome</keyword>
<accession>A0ABS4AAY5</accession>
<dbReference type="InterPro" id="IPR027304">
    <property type="entry name" value="Trigger_fact/SurA_dom_sf"/>
</dbReference>